<keyword evidence="5" id="KW-0624">Polysaccharide degradation</keyword>
<dbReference type="Pfam" id="PF00041">
    <property type="entry name" value="fn3"/>
    <property type="match status" value="1"/>
</dbReference>
<dbReference type="GO" id="GO:0005576">
    <property type="term" value="C:extracellular region"/>
    <property type="evidence" value="ECO:0007669"/>
    <property type="project" value="InterPro"/>
</dbReference>
<dbReference type="InterPro" id="IPR003610">
    <property type="entry name" value="CBM5/12"/>
</dbReference>
<gene>
    <name evidence="8" type="ORF">HB847_10505</name>
</gene>
<dbReference type="Proteomes" id="UP000591929">
    <property type="component" value="Unassembled WGS sequence"/>
</dbReference>
<comment type="caution">
    <text evidence="8">The sequence shown here is derived from an EMBL/GenBank/DDBJ whole genome shotgun (WGS) entry which is preliminary data.</text>
</comment>
<dbReference type="Pfam" id="PF03067">
    <property type="entry name" value="LPMO_10"/>
    <property type="match status" value="1"/>
</dbReference>
<dbReference type="CDD" id="cd12215">
    <property type="entry name" value="ChiC_BD"/>
    <property type="match status" value="2"/>
</dbReference>
<dbReference type="InterPro" id="IPR036116">
    <property type="entry name" value="FN3_sf"/>
</dbReference>
<keyword evidence="3" id="KW-0119">Carbohydrate metabolism</keyword>
<feature type="domain" description="Fibronectin type-III" evidence="7">
    <location>
        <begin position="205"/>
        <end position="290"/>
    </location>
</feature>
<organism evidence="8 9">
    <name type="scientific">Listeria booriae</name>
    <dbReference type="NCBI Taxonomy" id="1552123"/>
    <lineage>
        <taxon>Bacteria</taxon>
        <taxon>Bacillati</taxon>
        <taxon>Bacillota</taxon>
        <taxon>Bacilli</taxon>
        <taxon>Bacillales</taxon>
        <taxon>Listeriaceae</taxon>
        <taxon>Listeria</taxon>
    </lineage>
</organism>
<dbReference type="SUPFAM" id="SSF51055">
    <property type="entry name" value="Carbohydrate binding domain"/>
    <property type="match status" value="2"/>
</dbReference>
<evidence type="ECO:0000256" key="2">
    <source>
        <dbReference type="ARBA" id="ARBA00022801"/>
    </source>
</evidence>
<evidence type="ECO:0000256" key="3">
    <source>
        <dbReference type="ARBA" id="ARBA00023277"/>
    </source>
</evidence>
<dbReference type="RefSeq" id="WP_185377210.1">
    <property type="nucleotide sequence ID" value="NZ_JAARPL010000007.1"/>
</dbReference>
<dbReference type="GO" id="GO:0030246">
    <property type="term" value="F:carbohydrate binding"/>
    <property type="evidence" value="ECO:0007669"/>
    <property type="project" value="InterPro"/>
</dbReference>
<dbReference type="InterPro" id="IPR014756">
    <property type="entry name" value="Ig_E-set"/>
</dbReference>
<keyword evidence="2" id="KW-0378">Hydrolase</keyword>
<dbReference type="InterPro" id="IPR004302">
    <property type="entry name" value="Cellulose/chitin-bd_N"/>
</dbReference>
<dbReference type="AlphaFoldDB" id="A0A841Y451"/>
<dbReference type="InterPro" id="IPR013783">
    <property type="entry name" value="Ig-like_fold"/>
</dbReference>
<evidence type="ECO:0000259" key="7">
    <source>
        <dbReference type="PROSITE" id="PS50853"/>
    </source>
</evidence>
<evidence type="ECO:0000256" key="6">
    <source>
        <dbReference type="SAM" id="SignalP"/>
    </source>
</evidence>
<sequence>MKNWIKVAGVATAMAVSMLVFQEEASAHGYISKPESRAYLGAKRINQDVGGVMYEPQSVEARKGFPEKGPADGKIASAGIFLKLDEQTENRWVKVDVPGGKTRIEWTLTAPHRTSSWSYFITKKGWNPNKPLTRDQLQLITKIQADGSAPPTSVVQDITIPEGHTGYHVLLGVWDIADNSNAFYQVVDLNIMGNNAAPDKEAPSKPMQLTTTAQTFNSISLKWQASTDNRGIEAYEIYRNGQLVGESTSPAYQDVNLAANTTYTYTIRARDFAGNRSEISSALQAKTAMKPVIDTEKPTAPHMLMTHAQSTNTIDLCWHASTDNVGVAYYEIYRDGVKIKTQTDVMFQDSGLKSNTSYNYLVYAVDTSGNRSNASNQLTVKTLAPVETAPTGTWLSTRTYVAGDLVTYDNREYRAKWWTVGNTPGQSDAWEQISGGILAWSSTKPYNGGEKVLYNGKLYQAKWWIGSGVRPDTSTTWQMLH</sequence>
<dbReference type="SUPFAM" id="SSF49265">
    <property type="entry name" value="Fibronectin type III"/>
    <property type="match status" value="1"/>
</dbReference>
<dbReference type="InterPro" id="IPR036573">
    <property type="entry name" value="CBM_sf_5/12"/>
</dbReference>
<dbReference type="Gene3D" id="2.10.10.20">
    <property type="entry name" value="Carbohydrate-binding module superfamily 5/12"/>
    <property type="match status" value="2"/>
</dbReference>
<dbReference type="Pfam" id="PF02839">
    <property type="entry name" value="CBM_5_12"/>
    <property type="match status" value="2"/>
</dbReference>
<evidence type="ECO:0000256" key="1">
    <source>
        <dbReference type="ARBA" id="ARBA00022729"/>
    </source>
</evidence>
<dbReference type="GO" id="GO:0000272">
    <property type="term" value="P:polysaccharide catabolic process"/>
    <property type="evidence" value="ECO:0007669"/>
    <property type="project" value="UniProtKB-KW"/>
</dbReference>
<reference evidence="8 9" key="1">
    <citation type="submission" date="2020-03" db="EMBL/GenBank/DDBJ databases">
        <title>Soil Listeria distribution.</title>
        <authorList>
            <person name="Liao J."/>
            <person name="Wiedmann M."/>
        </authorList>
    </citation>
    <scope>NUCLEOTIDE SEQUENCE [LARGE SCALE GENOMIC DNA]</scope>
    <source>
        <strain evidence="8 9">FSL L7-1681</strain>
    </source>
</reference>
<proteinExistence type="predicted"/>
<dbReference type="PANTHER" id="PTHR34823:SF1">
    <property type="entry name" value="CHITIN-BINDING TYPE-4 DOMAIN-CONTAINING PROTEIN"/>
    <property type="match status" value="1"/>
</dbReference>
<accession>A0A841Y451</accession>
<dbReference type="SMART" id="SM00495">
    <property type="entry name" value="ChtBD3"/>
    <property type="match status" value="2"/>
</dbReference>
<evidence type="ECO:0000313" key="8">
    <source>
        <dbReference type="EMBL" id="MBC1372796.1"/>
    </source>
</evidence>
<protein>
    <submittedName>
        <fullName evidence="8">Chitin-binding protein</fullName>
    </submittedName>
</protein>
<feature type="signal peptide" evidence="6">
    <location>
        <begin position="1"/>
        <end position="22"/>
    </location>
</feature>
<dbReference type="InterPro" id="IPR051024">
    <property type="entry name" value="GlcNAc_Chitin_IntDeg"/>
</dbReference>
<dbReference type="SUPFAM" id="SSF81296">
    <property type="entry name" value="E set domains"/>
    <property type="match status" value="1"/>
</dbReference>
<dbReference type="Gene3D" id="2.70.50.50">
    <property type="entry name" value="chitin-binding protein cbp21"/>
    <property type="match status" value="1"/>
</dbReference>
<dbReference type="GO" id="GO:0004553">
    <property type="term" value="F:hydrolase activity, hydrolyzing O-glycosyl compounds"/>
    <property type="evidence" value="ECO:0007669"/>
    <property type="project" value="InterPro"/>
</dbReference>
<dbReference type="PANTHER" id="PTHR34823">
    <property type="entry name" value="GLCNAC-BINDING PROTEIN A"/>
    <property type="match status" value="1"/>
</dbReference>
<evidence type="ECO:0000313" key="9">
    <source>
        <dbReference type="Proteomes" id="UP000591929"/>
    </source>
</evidence>
<feature type="chain" id="PRO_5039457189" evidence="6">
    <location>
        <begin position="23"/>
        <end position="481"/>
    </location>
</feature>
<dbReference type="SMART" id="SM00060">
    <property type="entry name" value="FN3"/>
    <property type="match status" value="2"/>
</dbReference>
<dbReference type="FunFam" id="2.60.40.10:FF:001114">
    <property type="entry name" value="Chitinase A1"/>
    <property type="match status" value="2"/>
</dbReference>
<name>A0A841Y451_9LIST</name>
<evidence type="ECO:0000256" key="5">
    <source>
        <dbReference type="ARBA" id="ARBA00023326"/>
    </source>
</evidence>
<keyword evidence="4" id="KW-0326">Glycosidase</keyword>
<dbReference type="Gene3D" id="2.60.40.10">
    <property type="entry name" value="Immunoglobulins"/>
    <property type="match status" value="2"/>
</dbReference>
<dbReference type="EMBL" id="JAARPL010000007">
    <property type="protein sequence ID" value="MBC1372796.1"/>
    <property type="molecule type" value="Genomic_DNA"/>
</dbReference>
<dbReference type="InterPro" id="IPR003961">
    <property type="entry name" value="FN3_dom"/>
</dbReference>
<dbReference type="CDD" id="cd21177">
    <property type="entry name" value="LPMO_AA10"/>
    <property type="match status" value="1"/>
</dbReference>
<keyword evidence="1 6" id="KW-0732">Signal</keyword>
<evidence type="ECO:0000256" key="4">
    <source>
        <dbReference type="ARBA" id="ARBA00023295"/>
    </source>
</evidence>
<dbReference type="PROSITE" id="PS50853">
    <property type="entry name" value="FN3"/>
    <property type="match status" value="1"/>
</dbReference>
<dbReference type="CDD" id="cd00063">
    <property type="entry name" value="FN3"/>
    <property type="match status" value="2"/>
</dbReference>